<reference evidence="7 8" key="1">
    <citation type="submission" date="2018-06" db="EMBL/GenBank/DDBJ databases">
        <authorList>
            <consortium name="Pathogen Informatics"/>
            <person name="Doyle S."/>
        </authorList>
    </citation>
    <scope>NUCLEOTIDE SEQUENCE [LARGE SCALE GENOMIC DNA]</scope>
    <source>
        <strain evidence="7 8">NCTC12722</strain>
    </source>
</reference>
<organism evidence="7 8">
    <name type="scientific">Afipia felis</name>
    <name type="common">Cat scratch disease bacillus</name>
    <dbReference type="NCBI Taxonomy" id="1035"/>
    <lineage>
        <taxon>Bacteria</taxon>
        <taxon>Pseudomonadati</taxon>
        <taxon>Pseudomonadota</taxon>
        <taxon>Alphaproteobacteria</taxon>
        <taxon>Hyphomicrobiales</taxon>
        <taxon>Nitrobacteraceae</taxon>
        <taxon>Afipia</taxon>
    </lineage>
</organism>
<dbReference type="OrthoDB" id="7041663at2"/>
<evidence type="ECO:0000256" key="3">
    <source>
        <dbReference type="ARBA" id="ARBA00023082"/>
    </source>
</evidence>
<dbReference type="GO" id="GO:0016987">
    <property type="term" value="F:sigma factor activity"/>
    <property type="evidence" value="ECO:0007669"/>
    <property type="project" value="UniProtKB-KW"/>
</dbReference>
<evidence type="ECO:0000256" key="4">
    <source>
        <dbReference type="ARBA" id="ARBA00023125"/>
    </source>
</evidence>
<dbReference type="EMBL" id="UIGB01000001">
    <property type="protein sequence ID" value="SUU83738.1"/>
    <property type="molecule type" value="Genomic_DNA"/>
</dbReference>
<dbReference type="InterPro" id="IPR014284">
    <property type="entry name" value="RNA_pol_sigma-70_dom"/>
</dbReference>
<dbReference type="SUPFAM" id="SSF88659">
    <property type="entry name" value="Sigma3 and sigma4 domains of RNA polymerase sigma factors"/>
    <property type="match status" value="1"/>
</dbReference>
<dbReference type="PANTHER" id="PTHR43133:SF58">
    <property type="entry name" value="ECF RNA POLYMERASE SIGMA FACTOR SIGD"/>
    <property type="match status" value="1"/>
</dbReference>
<name>A0A380W438_AFIFE</name>
<dbReference type="GO" id="GO:0006352">
    <property type="term" value="P:DNA-templated transcription initiation"/>
    <property type="evidence" value="ECO:0007669"/>
    <property type="project" value="InterPro"/>
</dbReference>
<dbReference type="PANTHER" id="PTHR43133">
    <property type="entry name" value="RNA POLYMERASE ECF-TYPE SIGMA FACTO"/>
    <property type="match status" value="1"/>
</dbReference>
<evidence type="ECO:0000256" key="2">
    <source>
        <dbReference type="ARBA" id="ARBA00023015"/>
    </source>
</evidence>
<sequence>MLLALEGEEAPYRALLNKLSRFLKSYFARRIYGSALSEVEDLVQETLLAVHLRRITYDRDLELLPWVNGIAHHKLIDHLRRQRRRATSPLDDDLPAACETDAAEARVDVDRMLDGVSGRTAKLIRKVKIEGQSVDHAARASGLSGSAVKVAIHRGLASLAHRFGGKEDDR</sequence>
<keyword evidence="4" id="KW-0238">DNA-binding</keyword>
<dbReference type="Gene3D" id="1.10.10.10">
    <property type="entry name" value="Winged helix-like DNA-binding domain superfamily/Winged helix DNA-binding domain"/>
    <property type="match status" value="1"/>
</dbReference>
<keyword evidence="2" id="KW-0805">Transcription regulation</keyword>
<dbReference type="InterPro" id="IPR039425">
    <property type="entry name" value="RNA_pol_sigma-70-like"/>
</dbReference>
<dbReference type="Proteomes" id="UP000254343">
    <property type="component" value="Unassembled WGS sequence"/>
</dbReference>
<evidence type="ECO:0000256" key="5">
    <source>
        <dbReference type="ARBA" id="ARBA00023163"/>
    </source>
</evidence>
<dbReference type="GO" id="GO:0003677">
    <property type="term" value="F:DNA binding"/>
    <property type="evidence" value="ECO:0007669"/>
    <property type="project" value="UniProtKB-KW"/>
</dbReference>
<evidence type="ECO:0000313" key="8">
    <source>
        <dbReference type="Proteomes" id="UP000254343"/>
    </source>
</evidence>
<dbReference type="RefSeq" id="WP_002718517.1">
    <property type="nucleotide sequence ID" value="NZ_UFSI01000001.1"/>
</dbReference>
<keyword evidence="3" id="KW-0731">Sigma factor</keyword>
<dbReference type="SUPFAM" id="SSF88946">
    <property type="entry name" value="Sigma2 domain of RNA polymerase sigma factors"/>
    <property type="match status" value="1"/>
</dbReference>
<dbReference type="InterPro" id="IPR036388">
    <property type="entry name" value="WH-like_DNA-bd_sf"/>
</dbReference>
<evidence type="ECO:0000259" key="6">
    <source>
        <dbReference type="Pfam" id="PF04542"/>
    </source>
</evidence>
<evidence type="ECO:0000313" key="7">
    <source>
        <dbReference type="EMBL" id="SUU83738.1"/>
    </source>
</evidence>
<dbReference type="Gene3D" id="1.10.1740.10">
    <property type="match status" value="1"/>
</dbReference>
<dbReference type="InterPro" id="IPR013325">
    <property type="entry name" value="RNA_pol_sigma_r2"/>
</dbReference>
<evidence type="ECO:0000256" key="1">
    <source>
        <dbReference type="ARBA" id="ARBA00010641"/>
    </source>
</evidence>
<dbReference type="InterPro" id="IPR007627">
    <property type="entry name" value="RNA_pol_sigma70_r2"/>
</dbReference>
<proteinExistence type="inferred from homology"/>
<gene>
    <name evidence="7" type="ORF">NCTC12722_00917</name>
</gene>
<dbReference type="NCBIfam" id="TIGR02937">
    <property type="entry name" value="sigma70-ECF"/>
    <property type="match status" value="1"/>
</dbReference>
<dbReference type="AlphaFoldDB" id="A0A380W438"/>
<feature type="domain" description="RNA polymerase sigma-70 region 2" evidence="6">
    <location>
        <begin position="26"/>
        <end position="85"/>
    </location>
</feature>
<protein>
    <submittedName>
        <fullName evidence="7">RNA polymerase sigma factor</fullName>
    </submittedName>
</protein>
<dbReference type="Pfam" id="PF04542">
    <property type="entry name" value="Sigma70_r2"/>
    <property type="match status" value="1"/>
</dbReference>
<accession>A0A380W438</accession>
<dbReference type="InterPro" id="IPR013324">
    <property type="entry name" value="RNA_pol_sigma_r3/r4-like"/>
</dbReference>
<keyword evidence="5" id="KW-0804">Transcription</keyword>
<comment type="similarity">
    <text evidence="1">Belongs to the sigma-70 factor family. ECF subfamily.</text>
</comment>